<name>A0A392U358_9FABA</name>
<proteinExistence type="predicted"/>
<evidence type="ECO:0000313" key="2">
    <source>
        <dbReference type="Proteomes" id="UP000265520"/>
    </source>
</evidence>
<feature type="non-terminal residue" evidence="1">
    <location>
        <position position="1"/>
    </location>
</feature>
<dbReference type="Proteomes" id="UP000265520">
    <property type="component" value="Unassembled WGS sequence"/>
</dbReference>
<comment type="caution">
    <text evidence="1">The sequence shown here is derived from an EMBL/GenBank/DDBJ whole genome shotgun (WGS) entry which is preliminary data.</text>
</comment>
<accession>A0A392U358</accession>
<dbReference type="AlphaFoldDB" id="A0A392U358"/>
<evidence type="ECO:0000313" key="1">
    <source>
        <dbReference type="EMBL" id="MCI67528.1"/>
    </source>
</evidence>
<dbReference type="EMBL" id="LXQA010718732">
    <property type="protein sequence ID" value="MCI67528.1"/>
    <property type="molecule type" value="Genomic_DNA"/>
</dbReference>
<keyword evidence="2" id="KW-1185">Reference proteome</keyword>
<protein>
    <submittedName>
        <fullName evidence="1">Ribonuclease H</fullName>
    </submittedName>
</protein>
<organism evidence="1 2">
    <name type="scientific">Trifolium medium</name>
    <dbReference type="NCBI Taxonomy" id="97028"/>
    <lineage>
        <taxon>Eukaryota</taxon>
        <taxon>Viridiplantae</taxon>
        <taxon>Streptophyta</taxon>
        <taxon>Embryophyta</taxon>
        <taxon>Tracheophyta</taxon>
        <taxon>Spermatophyta</taxon>
        <taxon>Magnoliopsida</taxon>
        <taxon>eudicotyledons</taxon>
        <taxon>Gunneridae</taxon>
        <taxon>Pentapetalae</taxon>
        <taxon>rosids</taxon>
        <taxon>fabids</taxon>
        <taxon>Fabales</taxon>
        <taxon>Fabaceae</taxon>
        <taxon>Papilionoideae</taxon>
        <taxon>50 kb inversion clade</taxon>
        <taxon>NPAAA clade</taxon>
        <taxon>Hologalegina</taxon>
        <taxon>IRL clade</taxon>
        <taxon>Trifolieae</taxon>
        <taxon>Trifolium</taxon>
    </lineage>
</organism>
<sequence length="50" mass="5368">SGAKVSIEKTKMLVSRNVHSRQAEELSNASGFGHTADLGKYLGVSLLHSR</sequence>
<reference evidence="1 2" key="1">
    <citation type="journal article" date="2018" name="Front. Plant Sci.">
        <title>Red Clover (Trifolium pratense) and Zigzag Clover (T. medium) - A Picture of Genomic Similarities and Differences.</title>
        <authorList>
            <person name="Dluhosova J."/>
            <person name="Istvanek J."/>
            <person name="Nedelnik J."/>
            <person name="Repkova J."/>
        </authorList>
    </citation>
    <scope>NUCLEOTIDE SEQUENCE [LARGE SCALE GENOMIC DNA]</scope>
    <source>
        <strain evidence="2">cv. 10/8</strain>
        <tissue evidence="1">Leaf</tissue>
    </source>
</reference>